<sequence length="511" mass="56612">MKAWTDLVTSALLGAERAAPTLPAMDGLLGEHLARIAPDDREQAILSAAALLGAYRRAGRLPGAASAPPPSECPPDVQPECRPQTAHLISMTLGKQYAATLPEALNLLASAKRRLPAILLPELLDAGRRSRAIRSWVQTVADRRGVWLAAQNPEWAYLVPEDTGSLWTDGVGASRLAYYTIIRARDAERARTLLAESWSQEGASDRAAFLGAWEDNLTLEDEPFLENALDDRSKEVRKIAANLLTRLPDSRRAQRMIARAEPLLSVHKSLLGKAHLEVAPPESCDAAMERDGIEKKPPQGEGEKAFWLRQIVIAVPIEFWTEHYRQSPSNLIALSRQNDWGGSLRAGWRWAARFSQNKDWLTVLIQDILDNDPAASGSIPGMMSSLLPDDFEALFTSLIENIPLSPMHPVLTWAASHDGAWSLEFSRLIARTIAGAAVKKKIHSSTWWSYTNLLSEIGRNAPPQFAEEFLSLWPRDHKDFHVWGKSVDEITQILSFRNALHIAISEENSPL</sequence>
<dbReference type="KEGG" id="ccot:CCAX7_31750"/>
<gene>
    <name evidence="1" type="ORF">CCAX7_31750</name>
</gene>
<dbReference type="OrthoDB" id="262508at2"/>
<accession>A0A402CSC9</accession>
<dbReference type="EMBL" id="AP025739">
    <property type="protein sequence ID" value="BDI31124.1"/>
    <property type="molecule type" value="Genomic_DNA"/>
</dbReference>
<evidence type="ECO:0000313" key="2">
    <source>
        <dbReference type="Proteomes" id="UP000287394"/>
    </source>
</evidence>
<dbReference type="AlphaFoldDB" id="A0A402CSC9"/>
<dbReference type="Proteomes" id="UP000287394">
    <property type="component" value="Chromosome"/>
</dbReference>
<protein>
    <submittedName>
        <fullName evidence="1">Uncharacterized protein</fullName>
    </submittedName>
</protein>
<organism evidence="1 2">
    <name type="scientific">Capsulimonas corticalis</name>
    <dbReference type="NCBI Taxonomy" id="2219043"/>
    <lineage>
        <taxon>Bacteria</taxon>
        <taxon>Bacillati</taxon>
        <taxon>Armatimonadota</taxon>
        <taxon>Armatimonadia</taxon>
        <taxon>Capsulimonadales</taxon>
        <taxon>Capsulimonadaceae</taxon>
        <taxon>Capsulimonas</taxon>
    </lineage>
</organism>
<proteinExistence type="predicted"/>
<name>A0A402CSC9_9BACT</name>
<reference evidence="1 2" key="1">
    <citation type="journal article" date="2019" name="Int. J. Syst. Evol. Microbiol.">
        <title>Capsulimonas corticalis gen. nov., sp. nov., an aerobic capsulated bacterium, of a novel bacterial order, Capsulimonadales ord. nov., of the class Armatimonadia of the phylum Armatimonadetes.</title>
        <authorList>
            <person name="Li J."/>
            <person name="Kudo C."/>
            <person name="Tonouchi A."/>
        </authorList>
    </citation>
    <scope>NUCLEOTIDE SEQUENCE [LARGE SCALE GENOMIC DNA]</scope>
    <source>
        <strain evidence="1 2">AX-7</strain>
    </source>
</reference>
<dbReference type="Pfam" id="PF18944">
    <property type="entry name" value="DUF5691"/>
    <property type="match status" value="1"/>
</dbReference>
<dbReference type="InterPro" id="IPR043746">
    <property type="entry name" value="DUF5691"/>
</dbReference>
<dbReference type="RefSeq" id="WP_119320308.1">
    <property type="nucleotide sequence ID" value="NZ_AP025739.1"/>
</dbReference>
<evidence type="ECO:0000313" key="1">
    <source>
        <dbReference type="EMBL" id="BDI31124.1"/>
    </source>
</evidence>
<keyword evidence="2" id="KW-1185">Reference proteome</keyword>